<dbReference type="Gene3D" id="3.40.50.300">
    <property type="entry name" value="P-loop containing nucleotide triphosphate hydrolases"/>
    <property type="match status" value="2"/>
</dbReference>
<feature type="region of interest" description="Disordered" evidence="12">
    <location>
        <begin position="411"/>
        <end position="439"/>
    </location>
</feature>
<evidence type="ECO:0000313" key="15">
    <source>
        <dbReference type="EMBL" id="KAF6228484.1"/>
    </source>
</evidence>
<dbReference type="Pfam" id="PF07717">
    <property type="entry name" value="OB_NTP_bind"/>
    <property type="match status" value="1"/>
</dbReference>
<keyword evidence="16" id="KW-1185">Reference proteome</keyword>
<evidence type="ECO:0000256" key="5">
    <source>
        <dbReference type="ARBA" id="ARBA00022741"/>
    </source>
</evidence>
<keyword evidence="4" id="KW-0934">Plastid</keyword>
<evidence type="ECO:0000256" key="12">
    <source>
        <dbReference type="SAM" id="MobiDB-lite"/>
    </source>
</evidence>
<dbReference type="EMBL" id="JACCJB010000004">
    <property type="protein sequence ID" value="KAF6228484.1"/>
    <property type="molecule type" value="Genomic_DNA"/>
</dbReference>
<dbReference type="InterPro" id="IPR007502">
    <property type="entry name" value="Helicase-assoc_dom"/>
</dbReference>
<evidence type="ECO:0000256" key="2">
    <source>
        <dbReference type="ARBA" id="ARBA00012552"/>
    </source>
</evidence>
<evidence type="ECO:0000256" key="9">
    <source>
        <dbReference type="ARBA" id="ARBA00022884"/>
    </source>
</evidence>
<feature type="compositionally biased region" description="Basic residues" evidence="12">
    <location>
        <begin position="1"/>
        <end position="10"/>
    </location>
</feature>
<dbReference type="Gene3D" id="1.20.120.1080">
    <property type="match status" value="1"/>
</dbReference>
<evidence type="ECO:0000259" key="13">
    <source>
        <dbReference type="PROSITE" id="PS51192"/>
    </source>
</evidence>
<feature type="region of interest" description="Disordered" evidence="12">
    <location>
        <begin position="237"/>
        <end position="305"/>
    </location>
</feature>
<dbReference type="Pfam" id="PF21010">
    <property type="entry name" value="HA2_C"/>
    <property type="match status" value="1"/>
</dbReference>
<feature type="domain" description="Helicase C-terminal" evidence="14">
    <location>
        <begin position="939"/>
        <end position="1116"/>
    </location>
</feature>
<comment type="subcellular location">
    <subcellularLocation>
        <location evidence="1">Plastid</location>
        <location evidence="1">Chloroplast</location>
    </subcellularLocation>
</comment>
<dbReference type="Pfam" id="PF00271">
    <property type="entry name" value="Helicase_C"/>
    <property type="match status" value="1"/>
</dbReference>
<dbReference type="CDD" id="cd18791">
    <property type="entry name" value="SF2_C_RHA"/>
    <property type="match status" value="1"/>
</dbReference>
<dbReference type="CDD" id="cd17917">
    <property type="entry name" value="DEXHc_RHA-like"/>
    <property type="match status" value="1"/>
</dbReference>
<dbReference type="InterPro" id="IPR014001">
    <property type="entry name" value="Helicase_ATP-bd"/>
</dbReference>
<dbReference type="GO" id="GO:0003724">
    <property type="term" value="F:RNA helicase activity"/>
    <property type="evidence" value="ECO:0007669"/>
    <property type="project" value="UniProtKB-EC"/>
</dbReference>
<dbReference type="PANTHER" id="PTHR18934">
    <property type="entry name" value="ATP-DEPENDENT RNA HELICASE"/>
    <property type="match status" value="1"/>
</dbReference>
<feature type="compositionally biased region" description="Basic and acidic residues" evidence="12">
    <location>
        <begin position="55"/>
        <end position="68"/>
    </location>
</feature>
<keyword evidence="5" id="KW-0547">Nucleotide-binding</keyword>
<feature type="region of interest" description="Disordered" evidence="12">
    <location>
        <begin position="331"/>
        <end position="355"/>
    </location>
</feature>
<protein>
    <recommendedName>
        <fullName evidence="2">RNA helicase</fullName>
        <ecNumber evidence="2">3.6.4.13</ecNumber>
    </recommendedName>
</protein>
<dbReference type="FunFam" id="3.40.50.300:FF:000819">
    <property type="entry name" value="ATP dependent RNA helicase, putative"/>
    <property type="match status" value="1"/>
</dbReference>
<proteinExistence type="predicted"/>
<gene>
    <name evidence="15" type="ORF">HO133_008214</name>
</gene>
<keyword evidence="3" id="KW-0150">Chloroplast</keyword>
<evidence type="ECO:0000256" key="10">
    <source>
        <dbReference type="ARBA" id="ARBA00022946"/>
    </source>
</evidence>
<name>A0A8H6FHW1_9LECA</name>
<dbReference type="Pfam" id="PF00270">
    <property type="entry name" value="DEAD"/>
    <property type="match status" value="1"/>
</dbReference>
<dbReference type="InterPro" id="IPR011545">
    <property type="entry name" value="DEAD/DEAH_box_helicase_dom"/>
</dbReference>
<dbReference type="SMART" id="SM00487">
    <property type="entry name" value="DEXDc"/>
    <property type="match status" value="1"/>
</dbReference>
<dbReference type="GO" id="GO:0016787">
    <property type="term" value="F:hydrolase activity"/>
    <property type="evidence" value="ECO:0007669"/>
    <property type="project" value="UniProtKB-KW"/>
</dbReference>
<comment type="caution">
    <text evidence="15">The sequence shown here is derived from an EMBL/GenBank/DDBJ whole genome shotgun (WGS) entry which is preliminary data.</text>
</comment>
<dbReference type="FunFam" id="3.40.50.300:FF:000500">
    <property type="entry name" value="ATP-dependent RNA helicase DHX29"/>
    <property type="match status" value="1"/>
</dbReference>
<evidence type="ECO:0000313" key="16">
    <source>
        <dbReference type="Proteomes" id="UP000593566"/>
    </source>
</evidence>
<evidence type="ECO:0000259" key="14">
    <source>
        <dbReference type="PROSITE" id="PS51194"/>
    </source>
</evidence>
<dbReference type="RefSeq" id="XP_037156418.1">
    <property type="nucleotide sequence ID" value="XM_037299082.1"/>
</dbReference>
<evidence type="ECO:0000256" key="7">
    <source>
        <dbReference type="ARBA" id="ARBA00022806"/>
    </source>
</evidence>
<evidence type="ECO:0000256" key="4">
    <source>
        <dbReference type="ARBA" id="ARBA00022640"/>
    </source>
</evidence>
<dbReference type="FunFam" id="1.20.120.1080:FF:000002">
    <property type="entry name" value="Putative ATP-dependent RNA helicase DHX36"/>
    <property type="match status" value="1"/>
</dbReference>
<evidence type="ECO:0000256" key="11">
    <source>
        <dbReference type="ARBA" id="ARBA00047984"/>
    </source>
</evidence>
<dbReference type="InterPro" id="IPR027417">
    <property type="entry name" value="P-loop_NTPase"/>
</dbReference>
<comment type="catalytic activity">
    <reaction evidence="11">
        <text>ATP + H2O = ADP + phosphate + H(+)</text>
        <dbReference type="Rhea" id="RHEA:13065"/>
        <dbReference type="ChEBI" id="CHEBI:15377"/>
        <dbReference type="ChEBI" id="CHEBI:15378"/>
        <dbReference type="ChEBI" id="CHEBI:30616"/>
        <dbReference type="ChEBI" id="CHEBI:43474"/>
        <dbReference type="ChEBI" id="CHEBI:456216"/>
        <dbReference type="EC" id="3.6.4.13"/>
    </reaction>
</comment>
<evidence type="ECO:0000256" key="3">
    <source>
        <dbReference type="ARBA" id="ARBA00022528"/>
    </source>
</evidence>
<sequence>MAPNKKKKKPASNPARGFATTSTASKSKHDEPKEIEGGVRLGIVDANAPSTAAEDGMRAEYSSSREPEKALYELTPEELESQLEDSGLQLLVESHGEKTKKDISRQYSRLQTEKRLLRSQAEHLGIRQWLPPEIMQIITDLLQAQEDNNGHLSANIDSNKATMGLSEDDLLIKLWALKRLLPLLGFPEQRTDLALCHLLTTMNKSGSQSLSSGKESIWGLDECLAWLALDSEPADLPRFDAREGQSHYSNDQQRSGVMTNTPATTPTDSRPESPLSKEYPSQQSRTPDEDSSVSSASDSDSDVEPEHLVTKYLQLQSRLHEISPELTEIDARRQRRGKGKQSVVNGNTDSASKRRTERLTAKIHKIRSDLLFDEDKANSKWAEIHIDLMQEAAERKRLGIRNDAEQQKVMPTVQSNAKLAESKDGDDDTDGMLGGFFTSLPDTATDPATGLSIMSTVTQEGDNVEIRDFGKWTGMSPRRVLEEACKARDSASQVTYKPISATSFSNRHLVEVRWSRMQDPTIAMSIEKLICQSDARSVKIEMVAVSCPTGAQSEAYISTVAMFLVFASSQKEEKVHLRLPSTWRDLWKELSQLKKDQDEAADRQVLRELRSMIAEHGQADKNLDEQSNGISLKTLNKEPKAADWRQMQGDSFSPPAVRSDDIKALWASKLSTSSYQHMLTSRMSLPIWNFKDDLMDAIRDNQVVIICGETGCGKSTQVPAFILEHELLGGRPCKVYCTEPRRISAISLARRVSEELGERKGDVGTFRSLVGFAIRLESKFNPQTRLVYATTGIVMRMLERSDDLGDITHLVLDEVHERSIDSDFLLIVLRKLLERRSDLKVVLMSATVNAERFSDYLGGAPIMNVPGRTFPVDTKYLEDAVEVTNFNADSGSHGGAEAVEIDDDDAAKVPSQIADLQGYSPKTLSTLAKLDEYRVSYSLIVRLLETIATSEFYFPYSKAILVFLPGMAEIRRLNDMLAGHRTFTTGWYIYALHSTIATDEQERAFLVPPPGVRKIVLATNIAETGITIPDVTCVIDTGKHKEMRFDERRQLSRLIEAFISRANAKQRRGRAGRVQKGLCFHLFTKNRHDNIMPGEQTPEMLRLSLQDLVLRVKICKLGGIEQTLSEALDPPSLKNIRRAIDSLVDVKALTAAEDLTPLGRQLARLPLDVFLGKLLLLGTIFGCLDAMLTIAAILSSKSPFSVPMGTISQADTARQAFKKGDSDLLTVYNTYCAWRRVCGGSTAMSEQQFCQRNFLSQQTLSNIEDTKSQLTASLVDAGFVILNEAEKGCLNKVRYWSRLRSFVELPDRYSSNNKNDLILNSVIAWSFYPKLLRREGKGWKNIANNQTVSLHPTSVNKGAERPPQWLSFYHIMQSSNKFYNAHETSPVESFAVALVCGEAEFKMYSGVIVVDGNRIRFALDEWKTFLALKALRGQIRQIMTQAFRSPGRGLSAQQQAWLDVWQKIFSDSKVKA</sequence>
<dbReference type="Proteomes" id="UP000593566">
    <property type="component" value="Unassembled WGS sequence"/>
</dbReference>
<accession>A0A8H6FHW1</accession>
<dbReference type="GeneID" id="59336611"/>
<evidence type="ECO:0000256" key="1">
    <source>
        <dbReference type="ARBA" id="ARBA00004229"/>
    </source>
</evidence>
<keyword evidence="6" id="KW-0378">Hydrolase</keyword>
<dbReference type="SUPFAM" id="SSF52540">
    <property type="entry name" value="P-loop containing nucleoside triphosphate hydrolases"/>
    <property type="match status" value="1"/>
</dbReference>
<dbReference type="PROSITE" id="PS51192">
    <property type="entry name" value="HELICASE_ATP_BIND_1"/>
    <property type="match status" value="1"/>
</dbReference>
<dbReference type="EC" id="3.6.4.13" evidence="2"/>
<keyword evidence="7" id="KW-0347">Helicase</keyword>
<feature type="compositionally biased region" description="Basic and acidic residues" evidence="12">
    <location>
        <begin position="27"/>
        <end position="37"/>
    </location>
</feature>
<keyword evidence="9" id="KW-0694">RNA-binding</keyword>
<organism evidence="15 16">
    <name type="scientific">Letharia lupina</name>
    <dbReference type="NCBI Taxonomy" id="560253"/>
    <lineage>
        <taxon>Eukaryota</taxon>
        <taxon>Fungi</taxon>
        <taxon>Dikarya</taxon>
        <taxon>Ascomycota</taxon>
        <taxon>Pezizomycotina</taxon>
        <taxon>Lecanoromycetes</taxon>
        <taxon>OSLEUM clade</taxon>
        <taxon>Lecanoromycetidae</taxon>
        <taxon>Lecanorales</taxon>
        <taxon>Lecanorineae</taxon>
        <taxon>Parmeliaceae</taxon>
        <taxon>Letharia</taxon>
    </lineage>
</organism>
<dbReference type="InterPro" id="IPR011709">
    <property type="entry name" value="DEAD-box_helicase_OB_fold"/>
</dbReference>
<evidence type="ECO:0000256" key="8">
    <source>
        <dbReference type="ARBA" id="ARBA00022840"/>
    </source>
</evidence>
<feature type="domain" description="Helicase ATP-binding" evidence="13">
    <location>
        <begin position="695"/>
        <end position="866"/>
    </location>
</feature>
<feature type="region of interest" description="Disordered" evidence="12">
    <location>
        <begin position="1"/>
        <end position="68"/>
    </location>
</feature>
<dbReference type="GO" id="GO:0003723">
    <property type="term" value="F:RNA binding"/>
    <property type="evidence" value="ECO:0007669"/>
    <property type="project" value="UniProtKB-KW"/>
</dbReference>
<dbReference type="PANTHER" id="PTHR18934:SF145">
    <property type="entry name" value="ATP-DEPENDENT RNA HELICASE DHX57-RELATED"/>
    <property type="match status" value="1"/>
</dbReference>
<reference evidence="15 16" key="1">
    <citation type="journal article" date="2020" name="Genomics">
        <title>Complete, high-quality genomes from long-read metagenomic sequencing of two wolf lichen thalli reveals enigmatic genome architecture.</title>
        <authorList>
            <person name="McKenzie S.K."/>
            <person name="Walston R.F."/>
            <person name="Allen J.L."/>
        </authorList>
    </citation>
    <scope>NUCLEOTIDE SEQUENCE [LARGE SCALE GENOMIC DNA]</scope>
    <source>
        <strain evidence="15">WasteWater1</strain>
    </source>
</reference>
<evidence type="ECO:0000256" key="6">
    <source>
        <dbReference type="ARBA" id="ARBA00022801"/>
    </source>
</evidence>
<keyword evidence="10" id="KW-0809">Transit peptide</keyword>
<dbReference type="PROSITE" id="PS51194">
    <property type="entry name" value="HELICASE_CTER"/>
    <property type="match status" value="1"/>
</dbReference>
<dbReference type="GO" id="GO:0005524">
    <property type="term" value="F:ATP binding"/>
    <property type="evidence" value="ECO:0007669"/>
    <property type="project" value="UniProtKB-KW"/>
</dbReference>
<dbReference type="SMART" id="SM00847">
    <property type="entry name" value="HA2"/>
    <property type="match status" value="1"/>
</dbReference>
<dbReference type="InterPro" id="IPR001650">
    <property type="entry name" value="Helicase_C-like"/>
</dbReference>
<dbReference type="SMART" id="SM00490">
    <property type="entry name" value="HELICc"/>
    <property type="match status" value="1"/>
</dbReference>
<keyword evidence="8" id="KW-0067">ATP-binding</keyword>
<feature type="compositionally biased region" description="Polar residues" evidence="12">
    <location>
        <begin position="246"/>
        <end position="268"/>
    </location>
</feature>